<proteinExistence type="predicted"/>
<evidence type="ECO:0000313" key="3">
    <source>
        <dbReference type="EMBL" id="GGM87715.1"/>
    </source>
</evidence>
<evidence type="ECO:0000256" key="1">
    <source>
        <dbReference type="SAM" id="SignalP"/>
    </source>
</evidence>
<dbReference type="PANTHER" id="PTHR43135:SF3">
    <property type="entry name" value="ALPHA-D-RIBOSE 1-METHYLPHOSPHONATE 5-TRIPHOSPHATE DIPHOSPHATASE"/>
    <property type="match status" value="1"/>
</dbReference>
<dbReference type="Proteomes" id="UP000632339">
    <property type="component" value="Unassembled WGS sequence"/>
</dbReference>
<dbReference type="PANTHER" id="PTHR43135">
    <property type="entry name" value="ALPHA-D-RIBOSE 1-METHYLPHOSPHONATE 5-TRIPHOSPHATE DIPHOSPHATASE"/>
    <property type="match status" value="1"/>
</dbReference>
<dbReference type="InterPro" id="IPR032466">
    <property type="entry name" value="Metal_Hydrolase"/>
</dbReference>
<dbReference type="Gene3D" id="3.20.20.140">
    <property type="entry name" value="Metal-dependent hydrolases"/>
    <property type="match status" value="1"/>
</dbReference>
<feature type="chain" id="PRO_5047482248" description="Amidohydrolase-related domain-containing protein" evidence="1">
    <location>
        <begin position="22"/>
        <end position="452"/>
    </location>
</feature>
<gene>
    <name evidence="3" type="ORF">GCM10010967_20370</name>
</gene>
<accession>A0ABQ2HPC3</accession>
<dbReference type="EMBL" id="BMLI01000001">
    <property type="protein sequence ID" value="GGM87715.1"/>
    <property type="molecule type" value="Genomic_DNA"/>
</dbReference>
<feature type="domain" description="Amidohydrolase-related" evidence="2">
    <location>
        <begin position="81"/>
        <end position="435"/>
    </location>
</feature>
<dbReference type="InterPro" id="IPR011059">
    <property type="entry name" value="Metal-dep_hydrolase_composite"/>
</dbReference>
<reference evidence="4" key="1">
    <citation type="journal article" date="2019" name="Int. J. Syst. Evol. Microbiol.">
        <title>The Global Catalogue of Microorganisms (GCM) 10K type strain sequencing project: providing services to taxonomists for standard genome sequencing and annotation.</title>
        <authorList>
            <consortium name="The Broad Institute Genomics Platform"/>
            <consortium name="The Broad Institute Genome Sequencing Center for Infectious Disease"/>
            <person name="Wu L."/>
            <person name="Ma J."/>
        </authorList>
    </citation>
    <scope>NUCLEOTIDE SEQUENCE [LARGE SCALE GENOMIC DNA]</scope>
    <source>
        <strain evidence="4">CGMCC 1.6375</strain>
    </source>
</reference>
<dbReference type="InterPro" id="IPR051781">
    <property type="entry name" value="Metallo-dep_Hydrolase"/>
</dbReference>
<evidence type="ECO:0000259" key="2">
    <source>
        <dbReference type="Pfam" id="PF01979"/>
    </source>
</evidence>
<keyword evidence="4" id="KW-1185">Reference proteome</keyword>
<feature type="signal peptide" evidence="1">
    <location>
        <begin position="1"/>
        <end position="21"/>
    </location>
</feature>
<comment type="caution">
    <text evidence="3">The sequence shown here is derived from an EMBL/GenBank/DDBJ whole genome shotgun (WGS) entry which is preliminary data.</text>
</comment>
<dbReference type="RefSeq" id="WP_019944024.1">
    <property type="nucleotide sequence ID" value="NZ_BMLI01000001.1"/>
</dbReference>
<sequence length="452" mass="49317">MVRRLILIFGFMSAQAGFAQAPVSNVDRDIVFLSVNVIPMDRETVLKDQTVVVRNGKIVSINTNTKPAANALVVDAKGKYLMPGWSEMHAHVPAIEDFGPMKDVLTLYLANGITTIRGMLGNAKHLELREKVRSGEVLGPNFYTTGPAFSGQTVKTAARGIEMVKEEKAAGYDYLKLLPGLTKETFPGIAKTSKELGIGMVGHVSFAVGVWAAIDAGYSSIDHLDGFVEAIVPGTDTLAEQETGLFGTWIAYAADTTRIPKLIRGLKDKNIRVVPTQAIAERWLSPLPASAYENDPEWKYMKADEKKNWLNAKNSYVNNPKFSKERAEAFVNIRRKLILACQKGGVQLMLGCDAPQVLNVPGFATHHELKYLVDAGLTPYEALKTGTVNVAGYLNKPNSGAIKAGNVSDLVLLTANPLENIGNTKTIEGVMIGTRWLPKPFLDAELKKIEKH</sequence>
<name>A0ABQ2HPC3_9BACT</name>
<evidence type="ECO:0000313" key="4">
    <source>
        <dbReference type="Proteomes" id="UP000632339"/>
    </source>
</evidence>
<keyword evidence="1" id="KW-0732">Signal</keyword>
<organism evidence="3 4">
    <name type="scientific">Dyadobacter beijingensis</name>
    <dbReference type="NCBI Taxonomy" id="365489"/>
    <lineage>
        <taxon>Bacteria</taxon>
        <taxon>Pseudomonadati</taxon>
        <taxon>Bacteroidota</taxon>
        <taxon>Cytophagia</taxon>
        <taxon>Cytophagales</taxon>
        <taxon>Spirosomataceae</taxon>
        <taxon>Dyadobacter</taxon>
    </lineage>
</organism>
<dbReference type="InterPro" id="IPR006680">
    <property type="entry name" value="Amidohydro-rel"/>
</dbReference>
<protein>
    <recommendedName>
        <fullName evidence="2">Amidohydrolase-related domain-containing protein</fullName>
    </recommendedName>
</protein>
<dbReference type="SUPFAM" id="SSF51556">
    <property type="entry name" value="Metallo-dependent hydrolases"/>
    <property type="match status" value="1"/>
</dbReference>
<dbReference type="Gene3D" id="2.30.40.10">
    <property type="entry name" value="Urease, subunit C, domain 1"/>
    <property type="match status" value="1"/>
</dbReference>
<dbReference type="Pfam" id="PF01979">
    <property type="entry name" value="Amidohydro_1"/>
    <property type="match status" value="1"/>
</dbReference>
<dbReference type="SUPFAM" id="SSF51338">
    <property type="entry name" value="Composite domain of metallo-dependent hydrolases"/>
    <property type="match status" value="1"/>
</dbReference>